<dbReference type="Pfam" id="PF16363">
    <property type="entry name" value="GDP_Man_Dehyd"/>
    <property type="match status" value="1"/>
</dbReference>
<evidence type="ECO:0000256" key="1">
    <source>
        <dbReference type="ARBA" id="ARBA00000083"/>
    </source>
</evidence>
<dbReference type="Gene3D" id="3.40.50.720">
    <property type="entry name" value="NAD(P)-binding Rossmann-like Domain"/>
    <property type="match status" value="1"/>
</dbReference>
<evidence type="ECO:0000256" key="3">
    <source>
        <dbReference type="ARBA" id="ARBA00007637"/>
    </source>
</evidence>
<dbReference type="NCBIfam" id="TIGR01179">
    <property type="entry name" value="galE"/>
    <property type="match status" value="1"/>
</dbReference>
<dbReference type="GO" id="GO:0005829">
    <property type="term" value="C:cytosol"/>
    <property type="evidence" value="ECO:0007669"/>
    <property type="project" value="TreeGrafter"/>
</dbReference>
<evidence type="ECO:0000256" key="6">
    <source>
        <dbReference type="ARBA" id="ARBA00023027"/>
    </source>
</evidence>
<dbReference type="GO" id="GO:0006012">
    <property type="term" value="P:galactose metabolic process"/>
    <property type="evidence" value="ECO:0007669"/>
    <property type="project" value="UniProtKB-UniPathway"/>
</dbReference>
<dbReference type="RefSeq" id="WP_032521737.1">
    <property type="nucleotide sequence ID" value="NZ_CP138977.1"/>
</dbReference>
<gene>
    <name evidence="10" type="ORF">EU95_0568</name>
</gene>
<dbReference type="UniPathway" id="UPA00214"/>
<evidence type="ECO:0000256" key="5">
    <source>
        <dbReference type="ARBA" id="ARBA00018569"/>
    </source>
</evidence>
<evidence type="ECO:0000256" key="4">
    <source>
        <dbReference type="ARBA" id="ARBA00013189"/>
    </source>
</evidence>
<dbReference type="CDD" id="cd05247">
    <property type="entry name" value="UDP_G4E_1_SDR_e"/>
    <property type="match status" value="1"/>
</dbReference>
<dbReference type="Gene3D" id="3.90.25.10">
    <property type="entry name" value="UDP-galactose 4-epimerase, domain 1"/>
    <property type="match status" value="1"/>
</dbReference>
<dbReference type="InterPro" id="IPR036291">
    <property type="entry name" value="NAD(P)-bd_dom_sf"/>
</dbReference>
<dbReference type="OrthoDB" id="9801785at2"/>
<evidence type="ECO:0000259" key="9">
    <source>
        <dbReference type="Pfam" id="PF16363"/>
    </source>
</evidence>
<dbReference type="Proteomes" id="UP000030355">
    <property type="component" value="Unassembled WGS sequence"/>
</dbReference>
<dbReference type="InterPro" id="IPR005886">
    <property type="entry name" value="UDP_G4E"/>
</dbReference>
<evidence type="ECO:0000313" key="11">
    <source>
        <dbReference type="Proteomes" id="UP000030355"/>
    </source>
</evidence>
<dbReference type="SUPFAM" id="SSF51735">
    <property type="entry name" value="NAD(P)-binding Rossmann-fold domains"/>
    <property type="match status" value="1"/>
</dbReference>
<keyword evidence="8" id="KW-0119">Carbohydrate metabolism</keyword>
<evidence type="ECO:0000256" key="7">
    <source>
        <dbReference type="ARBA" id="ARBA00023235"/>
    </source>
</evidence>
<keyword evidence="7 8" id="KW-0413">Isomerase</keyword>
<accession>A0A0A2A8D2</accession>
<keyword evidence="6 8" id="KW-0520">NAD</keyword>
<comment type="similarity">
    <text evidence="3 8">Belongs to the NAD(P)-dependent epimerase/dehydratase family.</text>
</comment>
<dbReference type="PANTHER" id="PTHR43725">
    <property type="entry name" value="UDP-GLUCOSE 4-EPIMERASE"/>
    <property type="match status" value="1"/>
</dbReference>
<dbReference type="EMBL" id="JNAL01000007">
    <property type="protein sequence ID" value="KGF96683.1"/>
    <property type="molecule type" value="Genomic_DNA"/>
</dbReference>
<comment type="subunit">
    <text evidence="8">Homodimer.</text>
</comment>
<sequence>MPTVFITGGSGFIGSHTCLSLLENGYDVIAIDSQINSNKFTLEKVFEVHKSSKNPTKKLFFVEGDIRDEKLLDEIFKKAILRKKPIEAVLHFAGLKSVGESIKNPIKYWDINVGGSISLFKCMQNNNCNTIVFSSSATIYGVNQKSTSLKENSSIHPINPYGENKVTIEKILKNIFDSSIKKWKIANLRYFNPIGAHSSGLIGEEPEGIPNNIFPFICQVASGKIDKLEIFGNDWPTEDGTCIRDYIHIMDLADAHKSALNYLLTKDSQFINLNIGTGIGTSVLELVETFIDINGCDFNYIFGERRSGDSPNVIANNDLATNLLDWKPKKNLKDMCRDGWLYQSNLNKEFVLNSASSNLQKLF</sequence>
<comment type="catalytic activity">
    <reaction evidence="1 8">
        <text>UDP-alpha-D-glucose = UDP-alpha-D-galactose</text>
        <dbReference type="Rhea" id="RHEA:22168"/>
        <dbReference type="ChEBI" id="CHEBI:58885"/>
        <dbReference type="ChEBI" id="CHEBI:66914"/>
        <dbReference type="EC" id="5.1.3.2"/>
    </reaction>
</comment>
<comment type="caution">
    <text evidence="10">The sequence shown here is derived from an EMBL/GenBank/DDBJ whole genome shotgun (WGS) entry which is preliminary data.</text>
</comment>
<feature type="domain" description="NAD(P)-binding" evidence="9">
    <location>
        <begin position="5"/>
        <end position="338"/>
    </location>
</feature>
<evidence type="ECO:0000256" key="2">
    <source>
        <dbReference type="ARBA" id="ARBA00001911"/>
    </source>
</evidence>
<dbReference type="GO" id="GO:0003978">
    <property type="term" value="F:UDP-glucose 4-epimerase activity"/>
    <property type="evidence" value="ECO:0007669"/>
    <property type="project" value="UniProtKB-UniRule"/>
</dbReference>
<evidence type="ECO:0000256" key="8">
    <source>
        <dbReference type="RuleBase" id="RU366046"/>
    </source>
</evidence>
<dbReference type="InterPro" id="IPR016040">
    <property type="entry name" value="NAD(P)-bd_dom"/>
</dbReference>
<proteinExistence type="inferred from homology"/>
<reference evidence="11" key="1">
    <citation type="journal article" date="2014" name="Sci. Data">
        <title>Genomes of diverse isolates of the marine cyanobacterium Prochlorococcus.</title>
        <authorList>
            <person name="Biller S."/>
            <person name="Berube P."/>
            <person name="Thompson J."/>
            <person name="Kelly L."/>
            <person name="Roggensack S."/>
            <person name="Awad L."/>
            <person name="Roache-Johnson K."/>
            <person name="Ding H."/>
            <person name="Giovannoni S.J."/>
            <person name="Moore L.R."/>
            <person name="Chisholm S.W."/>
        </authorList>
    </citation>
    <scope>NUCLEOTIDE SEQUENCE [LARGE SCALE GENOMIC DNA]</scope>
    <source>
        <strain evidence="11">MIT 9201</strain>
    </source>
</reference>
<dbReference type="eggNOG" id="COG1087">
    <property type="taxonomic scope" value="Bacteria"/>
</dbReference>
<comment type="pathway">
    <text evidence="8">Carbohydrate metabolism; galactose metabolism.</text>
</comment>
<protein>
    <recommendedName>
        <fullName evidence="5 8">UDP-glucose 4-epimerase</fullName>
        <ecNumber evidence="4 8">5.1.3.2</ecNumber>
    </recommendedName>
</protein>
<name>A0A0A2A8D2_PROMR</name>
<dbReference type="EC" id="5.1.3.2" evidence="4 8"/>
<dbReference type="AlphaFoldDB" id="A0A0A2A8D2"/>
<organism evidence="10 11">
    <name type="scientific">Prochlorococcus marinus str. MIT 9201</name>
    <dbReference type="NCBI Taxonomy" id="93057"/>
    <lineage>
        <taxon>Bacteria</taxon>
        <taxon>Bacillati</taxon>
        <taxon>Cyanobacteriota</taxon>
        <taxon>Cyanophyceae</taxon>
        <taxon>Synechococcales</taxon>
        <taxon>Prochlorococcaceae</taxon>
        <taxon>Prochlorococcus</taxon>
    </lineage>
</organism>
<dbReference type="STRING" id="93057.EU95_0568"/>
<evidence type="ECO:0000313" key="10">
    <source>
        <dbReference type="EMBL" id="KGF96683.1"/>
    </source>
</evidence>
<comment type="cofactor">
    <cofactor evidence="2 8">
        <name>NAD(+)</name>
        <dbReference type="ChEBI" id="CHEBI:57540"/>
    </cofactor>
</comment>
<dbReference type="PANTHER" id="PTHR43725:SF47">
    <property type="entry name" value="UDP-GLUCOSE 4-EPIMERASE"/>
    <property type="match status" value="1"/>
</dbReference>